<dbReference type="PANTHER" id="PTHR47331:SF4">
    <property type="entry name" value="PEPTIDASE S1 DOMAIN-CONTAINING PROTEIN"/>
    <property type="match status" value="1"/>
</dbReference>
<dbReference type="PANTHER" id="PTHR47331">
    <property type="entry name" value="PHD-TYPE DOMAIN-CONTAINING PROTEIN"/>
    <property type="match status" value="1"/>
</dbReference>
<comment type="caution">
    <text evidence="1">The sequence shown here is derived from an EMBL/GenBank/DDBJ whole genome shotgun (WGS) entry which is preliminary data.</text>
</comment>
<name>A0A8J2LEC8_9HEXA</name>
<proteinExistence type="predicted"/>
<dbReference type="EMBL" id="CAJVCH010554544">
    <property type="protein sequence ID" value="CAG7830141.1"/>
    <property type="molecule type" value="Genomic_DNA"/>
</dbReference>
<dbReference type="AlphaFoldDB" id="A0A8J2LEC8"/>
<keyword evidence="2" id="KW-1185">Reference proteome</keyword>
<evidence type="ECO:0000313" key="2">
    <source>
        <dbReference type="Proteomes" id="UP000708208"/>
    </source>
</evidence>
<feature type="non-terminal residue" evidence="1">
    <location>
        <position position="160"/>
    </location>
</feature>
<sequence length="160" mass="18479">MDQNPVFATKYCAKMQDFLDKGFARKLRPDELAIKSSKIWYLPHFAHFNPNKPDKLRLILDAASKSNGTSLNENLLTGPDFYVPLTSVLFHFRQRKFGFGGDIQEMFPQTRIIESDLPAQRFLWRAMDRDRPPDEMVMTRMIFGSVSSPCSAQFVKNRNA</sequence>
<reference evidence="1" key="1">
    <citation type="submission" date="2021-06" db="EMBL/GenBank/DDBJ databases">
        <authorList>
            <person name="Hodson N. C."/>
            <person name="Mongue J. A."/>
            <person name="Jaron S. K."/>
        </authorList>
    </citation>
    <scope>NUCLEOTIDE SEQUENCE</scope>
</reference>
<gene>
    <name evidence="1" type="ORF">AFUS01_LOCUS39967</name>
</gene>
<dbReference type="OrthoDB" id="5983986at2759"/>
<protein>
    <submittedName>
        <fullName evidence="1">Uncharacterized protein</fullName>
    </submittedName>
</protein>
<organism evidence="1 2">
    <name type="scientific">Allacma fusca</name>
    <dbReference type="NCBI Taxonomy" id="39272"/>
    <lineage>
        <taxon>Eukaryota</taxon>
        <taxon>Metazoa</taxon>
        <taxon>Ecdysozoa</taxon>
        <taxon>Arthropoda</taxon>
        <taxon>Hexapoda</taxon>
        <taxon>Collembola</taxon>
        <taxon>Symphypleona</taxon>
        <taxon>Sminthuridae</taxon>
        <taxon>Allacma</taxon>
    </lineage>
</organism>
<dbReference type="Proteomes" id="UP000708208">
    <property type="component" value="Unassembled WGS sequence"/>
</dbReference>
<accession>A0A8J2LEC8</accession>
<evidence type="ECO:0000313" key="1">
    <source>
        <dbReference type="EMBL" id="CAG7830141.1"/>
    </source>
</evidence>